<feature type="signal peptide" evidence="4">
    <location>
        <begin position="1"/>
        <end position="25"/>
    </location>
</feature>
<evidence type="ECO:0000313" key="6">
    <source>
        <dbReference type="EMBL" id="RUT34870.1"/>
    </source>
</evidence>
<evidence type="ECO:0000256" key="2">
    <source>
        <dbReference type="ARBA" id="ARBA00007639"/>
    </source>
</evidence>
<reference evidence="6 7" key="1">
    <citation type="journal article" date="2016" name="Int. J. Syst. Evol. Microbiol.">
        <title>Arsenicitalea aurantiaca gen. nov., sp. nov., a new member of the family Hyphomicrobiaceae, isolated from high-arsenic sediment.</title>
        <authorList>
            <person name="Mu Y."/>
            <person name="Zhou L."/>
            <person name="Zeng X.C."/>
            <person name="Liu L."/>
            <person name="Pan Y."/>
            <person name="Chen X."/>
            <person name="Wang J."/>
            <person name="Li S."/>
            <person name="Li W.J."/>
            <person name="Wang Y."/>
        </authorList>
    </citation>
    <scope>NUCLEOTIDE SEQUENCE [LARGE SCALE GENOMIC DNA]</scope>
    <source>
        <strain evidence="6 7">42-50</strain>
    </source>
</reference>
<dbReference type="InterPro" id="IPR025997">
    <property type="entry name" value="SBP_2_dom"/>
</dbReference>
<evidence type="ECO:0000256" key="3">
    <source>
        <dbReference type="ARBA" id="ARBA00022729"/>
    </source>
</evidence>
<comment type="similarity">
    <text evidence="2">Belongs to the bacterial solute-binding protein 2 family.</text>
</comment>
<dbReference type="SUPFAM" id="SSF53822">
    <property type="entry name" value="Periplasmic binding protein-like I"/>
    <property type="match status" value="1"/>
</dbReference>
<dbReference type="EMBL" id="RZNJ01000001">
    <property type="protein sequence ID" value="RUT34870.1"/>
    <property type="molecule type" value="Genomic_DNA"/>
</dbReference>
<accession>A0A433XLB8</accession>
<dbReference type="InterPro" id="IPR028082">
    <property type="entry name" value="Peripla_BP_I"/>
</dbReference>
<dbReference type="GO" id="GO:0030246">
    <property type="term" value="F:carbohydrate binding"/>
    <property type="evidence" value="ECO:0007669"/>
    <property type="project" value="UniProtKB-ARBA"/>
</dbReference>
<feature type="domain" description="Periplasmic binding protein" evidence="5">
    <location>
        <begin position="67"/>
        <end position="330"/>
    </location>
</feature>
<comment type="subcellular location">
    <subcellularLocation>
        <location evidence="1">Cell envelope</location>
    </subcellularLocation>
</comment>
<dbReference type="Gene3D" id="3.40.50.2300">
    <property type="match status" value="2"/>
</dbReference>
<dbReference type="RefSeq" id="WP_127186990.1">
    <property type="nucleotide sequence ID" value="NZ_RZNJ01000001.1"/>
</dbReference>
<keyword evidence="7" id="KW-1185">Reference proteome</keyword>
<evidence type="ECO:0000256" key="1">
    <source>
        <dbReference type="ARBA" id="ARBA00004196"/>
    </source>
</evidence>
<dbReference type="GO" id="GO:0030313">
    <property type="term" value="C:cell envelope"/>
    <property type="evidence" value="ECO:0007669"/>
    <property type="project" value="UniProtKB-SubCell"/>
</dbReference>
<organism evidence="6 7">
    <name type="scientific">Arsenicitalea aurantiaca</name>
    <dbReference type="NCBI Taxonomy" id="1783274"/>
    <lineage>
        <taxon>Bacteria</taxon>
        <taxon>Pseudomonadati</taxon>
        <taxon>Pseudomonadota</taxon>
        <taxon>Alphaproteobacteria</taxon>
        <taxon>Hyphomicrobiales</taxon>
        <taxon>Devosiaceae</taxon>
        <taxon>Arsenicitalea</taxon>
    </lineage>
</organism>
<comment type="caution">
    <text evidence="6">The sequence shown here is derived from an EMBL/GenBank/DDBJ whole genome shotgun (WGS) entry which is preliminary data.</text>
</comment>
<dbReference type="Proteomes" id="UP000281547">
    <property type="component" value="Unassembled WGS sequence"/>
</dbReference>
<dbReference type="OrthoDB" id="9800520at2"/>
<evidence type="ECO:0000313" key="7">
    <source>
        <dbReference type="Proteomes" id="UP000281547"/>
    </source>
</evidence>
<gene>
    <name evidence="6" type="ORF">EMQ25_02615</name>
</gene>
<name>A0A433XLB8_9HYPH</name>
<keyword evidence="3 4" id="KW-0732">Signal</keyword>
<dbReference type="Pfam" id="PF13407">
    <property type="entry name" value="Peripla_BP_4"/>
    <property type="match status" value="1"/>
</dbReference>
<protein>
    <submittedName>
        <fullName evidence="6">Sugar ABC transporter substrate-binding protein</fullName>
    </submittedName>
</protein>
<dbReference type="CDD" id="cd01536">
    <property type="entry name" value="PBP1_ABC_sugar_binding-like"/>
    <property type="match status" value="1"/>
</dbReference>
<feature type="chain" id="PRO_5019071409" evidence="4">
    <location>
        <begin position="26"/>
        <end position="395"/>
    </location>
</feature>
<dbReference type="PANTHER" id="PTHR46847">
    <property type="entry name" value="D-ALLOSE-BINDING PERIPLASMIC PROTEIN-RELATED"/>
    <property type="match status" value="1"/>
</dbReference>
<dbReference type="AlphaFoldDB" id="A0A433XLB8"/>
<sequence>MRLDRLRLVGAAGLAAMLMAGTSLAQDFHGFDPSNFDGSMVSAEQYAAMVEAAKANQPPRNGDTYLIGFANLTRDVSFTLKVEEGILANAEAAGVDVQVADNRLDGATALANAQSFIQRGVDYVIEFQTDANFGATIMQQMDQADTRVVAIDIPMGDATFFGANNPRSGFMGGAYLGQAAIDKFGAEAVAEGYFVVGELPQSGAVPAMRTNGQVAGFRAVVENFPDDNVIFIDTKNTLEESFTQMNNVIGRIPEGVPIMVTAINDQAATGMLRAAKQAGREADLIVVGMGADEIQNMLDEPTFVASVGYFPERYGNYLIPLALMELAGEEVPDTVLVTHYMVSDGNVCEYYEEFACAAEPDAITFEFPQEAFEAHLAEIRELPELQDSLNLIPAN</sequence>
<evidence type="ECO:0000259" key="5">
    <source>
        <dbReference type="Pfam" id="PF13407"/>
    </source>
</evidence>
<dbReference type="PANTHER" id="PTHR46847:SF1">
    <property type="entry name" value="D-ALLOSE-BINDING PERIPLASMIC PROTEIN-RELATED"/>
    <property type="match status" value="1"/>
</dbReference>
<evidence type="ECO:0000256" key="4">
    <source>
        <dbReference type="SAM" id="SignalP"/>
    </source>
</evidence>
<proteinExistence type="inferred from homology"/>